<dbReference type="GeneID" id="25325503"/>
<sequence length="162" mass="17780">MSRLKFINYPPIAPGSQRVGPHKGTLVVNIAQGFEAITGGICSGTTHRVQGPTSASRYSIPFFFAVPLSLTLKELKQSTAEIVAQIPASDDRKKRALDVPSEFISPAYSCYGEAQLRNRIISHPDVGQKWYPELYEKYLGQGRMPNNVRADVVEANTNAVCV</sequence>
<organism evidence="2 3">
    <name type="scientific">Exophiala xenobiotica</name>
    <dbReference type="NCBI Taxonomy" id="348802"/>
    <lineage>
        <taxon>Eukaryota</taxon>
        <taxon>Fungi</taxon>
        <taxon>Dikarya</taxon>
        <taxon>Ascomycota</taxon>
        <taxon>Pezizomycotina</taxon>
        <taxon>Eurotiomycetes</taxon>
        <taxon>Chaetothyriomycetidae</taxon>
        <taxon>Chaetothyriales</taxon>
        <taxon>Herpotrichiellaceae</taxon>
        <taxon>Exophiala</taxon>
    </lineage>
</organism>
<proteinExistence type="predicted"/>
<gene>
    <name evidence="2" type="ORF">PV05_03595</name>
</gene>
<dbReference type="RefSeq" id="XP_013319704.1">
    <property type="nucleotide sequence ID" value="XM_013464250.1"/>
</dbReference>
<keyword evidence="3" id="KW-1185">Reference proteome</keyword>
<dbReference type="Pfam" id="PF03171">
    <property type="entry name" value="2OG-FeII_Oxy"/>
    <property type="match status" value="1"/>
</dbReference>
<evidence type="ECO:0000259" key="1">
    <source>
        <dbReference type="Pfam" id="PF03171"/>
    </source>
</evidence>
<dbReference type="InterPro" id="IPR027443">
    <property type="entry name" value="IPNS-like_sf"/>
</dbReference>
<dbReference type="SUPFAM" id="SSF51197">
    <property type="entry name" value="Clavaminate synthase-like"/>
    <property type="match status" value="1"/>
</dbReference>
<feature type="domain" description="Isopenicillin N synthase-like Fe(2+) 2OG dioxygenase" evidence="1">
    <location>
        <begin position="16"/>
        <end position="64"/>
    </location>
</feature>
<reference evidence="2 3" key="1">
    <citation type="submission" date="2015-01" db="EMBL/GenBank/DDBJ databases">
        <title>The Genome Sequence of Exophiala xenobiotica CBS118157.</title>
        <authorList>
            <consortium name="The Broad Institute Genomics Platform"/>
            <person name="Cuomo C."/>
            <person name="de Hoog S."/>
            <person name="Gorbushina A."/>
            <person name="Stielow B."/>
            <person name="Teixiera M."/>
            <person name="Abouelleil A."/>
            <person name="Chapman S.B."/>
            <person name="Priest M."/>
            <person name="Young S.K."/>
            <person name="Wortman J."/>
            <person name="Nusbaum C."/>
            <person name="Birren B."/>
        </authorList>
    </citation>
    <scope>NUCLEOTIDE SEQUENCE [LARGE SCALE GENOMIC DNA]</scope>
    <source>
        <strain evidence="2 3">CBS 118157</strain>
    </source>
</reference>
<evidence type="ECO:0000313" key="3">
    <source>
        <dbReference type="Proteomes" id="UP000054342"/>
    </source>
</evidence>
<dbReference type="OrthoDB" id="627829at2759"/>
<protein>
    <recommendedName>
        <fullName evidence="1">Isopenicillin N synthase-like Fe(2+) 2OG dioxygenase domain-containing protein</fullName>
    </recommendedName>
</protein>
<dbReference type="STRING" id="348802.A0A0D2EWH3"/>
<evidence type="ECO:0000313" key="2">
    <source>
        <dbReference type="EMBL" id="KIW59120.1"/>
    </source>
</evidence>
<name>A0A0D2EWH3_9EURO</name>
<dbReference type="Gene3D" id="2.60.120.330">
    <property type="entry name" value="B-lactam Antibiotic, Isopenicillin N Synthase, Chain"/>
    <property type="match status" value="1"/>
</dbReference>
<dbReference type="EMBL" id="KN847318">
    <property type="protein sequence ID" value="KIW59120.1"/>
    <property type="molecule type" value="Genomic_DNA"/>
</dbReference>
<dbReference type="AlphaFoldDB" id="A0A0D2EWH3"/>
<dbReference type="Proteomes" id="UP000054342">
    <property type="component" value="Unassembled WGS sequence"/>
</dbReference>
<dbReference type="HOGENOM" id="CLU_1635418_0_0_1"/>
<accession>A0A0D2EWH3</accession>
<dbReference type="InterPro" id="IPR044861">
    <property type="entry name" value="IPNS-like_FE2OG_OXY"/>
</dbReference>